<dbReference type="AlphaFoldDB" id="A0A0F8W1N2"/>
<evidence type="ECO:0000313" key="1">
    <source>
        <dbReference type="EMBL" id="KKK50523.1"/>
    </source>
</evidence>
<gene>
    <name evidence="1" type="ORF">LCGC14_3124180</name>
</gene>
<dbReference type="PANTHER" id="PTHR34817:SF1">
    <property type="entry name" value="NUCLEOTIDYLTRANSFERASE"/>
    <property type="match status" value="1"/>
</dbReference>
<feature type="non-terminal residue" evidence="1">
    <location>
        <position position="1"/>
    </location>
</feature>
<protein>
    <recommendedName>
        <fullName evidence="2">Nucleotidyltransferase</fullName>
    </recommendedName>
</protein>
<dbReference type="EMBL" id="LAZR01067980">
    <property type="protein sequence ID" value="KKK50523.1"/>
    <property type="molecule type" value="Genomic_DNA"/>
</dbReference>
<organism evidence="1">
    <name type="scientific">marine sediment metagenome</name>
    <dbReference type="NCBI Taxonomy" id="412755"/>
    <lineage>
        <taxon>unclassified sequences</taxon>
        <taxon>metagenomes</taxon>
        <taxon>ecological metagenomes</taxon>
    </lineage>
</organism>
<dbReference type="PANTHER" id="PTHR34817">
    <property type="entry name" value="NUCLEOTIDYLTRANSFERASE"/>
    <property type="match status" value="1"/>
</dbReference>
<proteinExistence type="predicted"/>
<reference evidence="1" key="1">
    <citation type="journal article" date="2015" name="Nature">
        <title>Complex archaea that bridge the gap between prokaryotes and eukaryotes.</title>
        <authorList>
            <person name="Spang A."/>
            <person name="Saw J.H."/>
            <person name="Jorgensen S.L."/>
            <person name="Zaremba-Niedzwiedzka K."/>
            <person name="Martijn J."/>
            <person name="Lind A.E."/>
            <person name="van Eijk R."/>
            <person name="Schleper C."/>
            <person name="Guy L."/>
            <person name="Ettema T.J."/>
        </authorList>
    </citation>
    <scope>NUCLEOTIDE SEQUENCE</scope>
</reference>
<sequence length="229" mass="25721">LYLVVSGSHAYGTSTRGSDVDARGVFMPPWRALLGLRPVELLQSEADDLVLHSARKFVRLCAQGNPNVLDWLFVPDDCVVVSETAFDEHVLGDRHRFLTRRLHARFRGYAQGHLQKMGRGTTRDLGAKRKADVEAHGYSTKNAMHMIRLLRMGCEVLESGRYDVRRPDAEELLRVRAGEWTLAEVEREGARLLRRLDLAAEETTLPGKVDDAFVDEALVRLTTDTLGSL</sequence>
<accession>A0A0F8W1N2</accession>
<name>A0A0F8W1N2_9ZZZZ</name>
<dbReference type="InterPro" id="IPR018775">
    <property type="entry name" value="RlaP"/>
</dbReference>
<dbReference type="Pfam" id="PF10127">
    <property type="entry name" value="RlaP"/>
    <property type="match status" value="1"/>
</dbReference>
<evidence type="ECO:0008006" key="2">
    <source>
        <dbReference type="Google" id="ProtNLM"/>
    </source>
</evidence>
<comment type="caution">
    <text evidence="1">The sequence shown here is derived from an EMBL/GenBank/DDBJ whole genome shotgun (WGS) entry which is preliminary data.</text>
</comment>